<feature type="region of interest" description="Disordered" evidence="7">
    <location>
        <begin position="786"/>
        <end position="829"/>
    </location>
</feature>
<dbReference type="Pfam" id="PF12214">
    <property type="entry name" value="TPX2_importin"/>
    <property type="match status" value="1"/>
</dbReference>
<evidence type="ECO:0000313" key="8">
    <source>
        <dbReference type="EMBL" id="CAH1780160.1"/>
    </source>
</evidence>
<feature type="region of interest" description="Disordered" evidence="7">
    <location>
        <begin position="317"/>
        <end position="488"/>
    </location>
</feature>
<feature type="compositionally biased region" description="Basic and acidic residues" evidence="7">
    <location>
        <begin position="801"/>
        <end position="822"/>
    </location>
</feature>
<dbReference type="GO" id="GO:0005819">
    <property type="term" value="C:spindle"/>
    <property type="evidence" value="ECO:0007669"/>
    <property type="project" value="UniProtKB-SubCell"/>
</dbReference>
<comment type="caution">
    <text evidence="8">The sequence shown here is derived from an EMBL/GenBank/DDBJ whole genome shotgun (WGS) entry which is preliminary data.</text>
</comment>
<dbReference type="Pfam" id="PF06886">
    <property type="entry name" value="TPX2"/>
    <property type="match status" value="1"/>
</dbReference>
<dbReference type="InterPro" id="IPR027330">
    <property type="entry name" value="TPX2_central_dom"/>
</dbReference>
<feature type="compositionally biased region" description="Acidic residues" evidence="7">
    <location>
        <begin position="109"/>
        <end position="126"/>
    </location>
</feature>
<evidence type="ECO:0000256" key="2">
    <source>
        <dbReference type="ARBA" id="ARBA00004186"/>
    </source>
</evidence>
<evidence type="ECO:0000313" key="9">
    <source>
        <dbReference type="Proteomes" id="UP000749559"/>
    </source>
</evidence>
<keyword evidence="9" id="KW-1185">Reference proteome</keyword>
<dbReference type="GO" id="GO:0005634">
    <property type="term" value="C:nucleus"/>
    <property type="evidence" value="ECO:0007669"/>
    <property type="project" value="UniProtKB-SubCell"/>
</dbReference>
<comment type="subcellular location">
    <subcellularLocation>
        <location evidence="2">Cytoplasm</location>
        <location evidence="2">Cytoskeleton</location>
        <location evidence="2">Spindle</location>
    </subcellularLocation>
    <subcellularLocation>
        <location evidence="1">Nucleus</location>
    </subcellularLocation>
</comment>
<dbReference type="Proteomes" id="UP000749559">
    <property type="component" value="Unassembled WGS sequence"/>
</dbReference>
<feature type="compositionally biased region" description="Polar residues" evidence="7">
    <location>
        <begin position="251"/>
        <end position="263"/>
    </location>
</feature>
<dbReference type="InterPro" id="IPR009675">
    <property type="entry name" value="TPX2_fam"/>
</dbReference>
<organism evidence="8 9">
    <name type="scientific">Owenia fusiformis</name>
    <name type="common">Polychaete worm</name>
    <dbReference type="NCBI Taxonomy" id="6347"/>
    <lineage>
        <taxon>Eukaryota</taxon>
        <taxon>Metazoa</taxon>
        <taxon>Spiralia</taxon>
        <taxon>Lophotrochozoa</taxon>
        <taxon>Annelida</taxon>
        <taxon>Polychaeta</taxon>
        <taxon>Sedentaria</taxon>
        <taxon>Canalipalpata</taxon>
        <taxon>Sabellida</taxon>
        <taxon>Oweniida</taxon>
        <taxon>Oweniidae</taxon>
        <taxon>Owenia</taxon>
    </lineage>
</organism>
<feature type="compositionally biased region" description="Basic and acidic residues" evidence="7">
    <location>
        <begin position="416"/>
        <end position="438"/>
    </location>
</feature>
<reference evidence="8" key="1">
    <citation type="submission" date="2022-03" db="EMBL/GenBank/DDBJ databases">
        <authorList>
            <person name="Martin C."/>
        </authorList>
    </citation>
    <scope>NUCLEOTIDE SEQUENCE</scope>
</reference>
<proteinExistence type="inferred from homology"/>
<feature type="compositionally biased region" description="Basic and acidic residues" evidence="7">
    <location>
        <begin position="668"/>
        <end position="700"/>
    </location>
</feature>
<gene>
    <name evidence="8" type="ORF">OFUS_LOCUS6890</name>
</gene>
<feature type="region of interest" description="Disordered" evidence="7">
    <location>
        <begin position="155"/>
        <end position="298"/>
    </location>
</feature>
<feature type="compositionally biased region" description="Basic residues" evidence="7">
    <location>
        <begin position="317"/>
        <end position="329"/>
    </location>
</feature>
<protein>
    <submittedName>
        <fullName evidence="8">Uncharacterized protein</fullName>
    </submittedName>
</protein>
<sequence length="829" mass="94616">MASGETEGSDWEYDAPQFIDFQKTGGEEEMDDKADQWFNYDHENDTPVSLYDEEPEASDGEMEEAKDDIVEQTEDSNEVAAAETPKIKRERSDVFSTPPETKDIKDENISEEDPVEEQEDVADVTEEQSKPNVPSVPANIPDNICTSLAEWRAKTKGAKLKHGANPIKSKINSAQSSIKDKSAPVQNKKVEQSPPNKKRRSNVTRSNSIVDTPSRNTRSRANPSKQANSAEPAKRKKSTDSLHHRSRLSRGSTPGSPKNQRNRPSSKEKAPRPVQKMTIPATPSFMKRAPISSNNKVKASEQLEMEKIVQMRQELAKKRKLAEKSHKRAQCSSGYAPVRAEHNHLTKPDEFHFATDERIKAQAKHETKDVDFTRQLRQPSASPARKEAPRLTKPQPFHLSGNRKRKSQGENGRYVSDAEKVIKFHARTPDRFRSRPTKDAAPIRGRSRSPPGLTVPKTPNITKASRKRTSHVISQAEKDEQELEEIQKNQFKAHPVNQKILNHANIGVPKIQPKEVTQPEEFDLEGARRKPTAPEPEEPHFEFHAQPIPAKILEKPTGLKPAKHQPLTVPESPAFALKNRIRPTLIKPEEIPEVKCIKAHPVPHGGIAFQPKIEHKHTVIEPFTFEERDKCKQKQKEEKIQQILEEEKRAREFKAQLLPPLSPNQGVPEKRPKPPTEPEPFHMEVDNRGAKKAEEWSKQMEEELKQQREFKANPAKVTQCKPFVPMKSTKPLTELNEFDLNTERRAGQREEYEIHKKERDQEAAMIEHARDVQRKAEEEEAIAKLRQELVHKTNPIRKYKRVEVHPSDKPLTEAESPRFSERLKKKVRT</sequence>
<dbReference type="GO" id="GO:0060236">
    <property type="term" value="P:regulation of mitotic spindle organization"/>
    <property type="evidence" value="ECO:0007669"/>
    <property type="project" value="InterPro"/>
</dbReference>
<dbReference type="InterPro" id="IPR027329">
    <property type="entry name" value="TPX2_C"/>
</dbReference>
<feature type="region of interest" description="Disordered" evidence="7">
    <location>
        <begin position="509"/>
        <end position="548"/>
    </location>
</feature>
<evidence type="ECO:0000256" key="1">
    <source>
        <dbReference type="ARBA" id="ARBA00004123"/>
    </source>
</evidence>
<dbReference type="OrthoDB" id="1684416at2759"/>
<dbReference type="PANTHER" id="PTHR14326">
    <property type="entry name" value="TARGETING PROTEIN FOR XKLP2"/>
    <property type="match status" value="1"/>
</dbReference>
<evidence type="ECO:0000256" key="3">
    <source>
        <dbReference type="ARBA" id="ARBA00005885"/>
    </source>
</evidence>
<dbReference type="EMBL" id="CAIIXF020000003">
    <property type="protein sequence ID" value="CAH1780160.1"/>
    <property type="molecule type" value="Genomic_DNA"/>
</dbReference>
<feature type="compositionally biased region" description="Basic and acidic residues" evidence="7">
    <location>
        <begin position="339"/>
        <end position="374"/>
    </location>
</feature>
<evidence type="ECO:0000256" key="4">
    <source>
        <dbReference type="ARBA" id="ARBA00022490"/>
    </source>
</evidence>
<feature type="compositionally biased region" description="Acidic residues" evidence="7">
    <location>
        <begin position="51"/>
        <end position="77"/>
    </location>
</feature>
<evidence type="ECO:0000256" key="6">
    <source>
        <dbReference type="ARBA" id="ARBA00023242"/>
    </source>
</evidence>
<feature type="region of interest" description="Disordered" evidence="7">
    <location>
        <begin position="656"/>
        <end position="700"/>
    </location>
</feature>
<feature type="region of interest" description="Disordered" evidence="7">
    <location>
        <begin position="39"/>
        <end position="142"/>
    </location>
</feature>
<feature type="region of interest" description="Disordered" evidence="7">
    <location>
        <begin position="743"/>
        <end position="762"/>
    </location>
</feature>
<dbReference type="AlphaFoldDB" id="A0A8J1URI7"/>
<dbReference type="GO" id="GO:0005874">
    <property type="term" value="C:microtubule"/>
    <property type="evidence" value="ECO:0007669"/>
    <property type="project" value="InterPro"/>
</dbReference>
<evidence type="ECO:0000256" key="5">
    <source>
        <dbReference type="ARBA" id="ARBA00023212"/>
    </source>
</evidence>
<comment type="similarity">
    <text evidence="3">Belongs to the TPX2 family.</text>
</comment>
<keyword evidence="5" id="KW-0206">Cytoskeleton</keyword>
<accession>A0A8J1URI7</accession>
<dbReference type="PANTHER" id="PTHR14326:SF44">
    <property type="entry name" value="TARGETING PROTEIN FOR XKLP2"/>
    <property type="match status" value="1"/>
</dbReference>
<feature type="compositionally biased region" description="Polar residues" evidence="7">
    <location>
        <begin position="203"/>
        <end position="229"/>
    </location>
</feature>
<keyword evidence="6" id="KW-0539">Nucleus</keyword>
<keyword evidence="4" id="KW-0963">Cytoplasm</keyword>
<name>A0A8J1URI7_OWEFU</name>
<evidence type="ECO:0000256" key="7">
    <source>
        <dbReference type="SAM" id="MobiDB-lite"/>
    </source>
</evidence>